<dbReference type="PANTHER" id="PTHR47292:SF1">
    <property type="entry name" value="TRANSCRIPTION ELONGATION FACTOR (TFIIS) FAMILY PROTEIN"/>
    <property type="match status" value="1"/>
</dbReference>
<feature type="compositionally biased region" description="Polar residues" evidence="2">
    <location>
        <begin position="361"/>
        <end position="389"/>
    </location>
</feature>
<dbReference type="OrthoDB" id="1595674at2759"/>
<feature type="compositionally biased region" description="Basic and acidic residues" evidence="2">
    <location>
        <begin position="451"/>
        <end position="468"/>
    </location>
</feature>
<feature type="region of interest" description="Disordered" evidence="2">
    <location>
        <begin position="166"/>
        <end position="237"/>
    </location>
</feature>
<reference evidence="5 6" key="1">
    <citation type="submission" date="2025-04" db="UniProtKB">
        <authorList>
            <consortium name="RefSeq"/>
        </authorList>
    </citation>
    <scope>IDENTIFICATION</scope>
</reference>
<dbReference type="InterPro" id="IPR017923">
    <property type="entry name" value="TFIIS_N"/>
</dbReference>
<evidence type="ECO:0000259" key="3">
    <source>
        <dbReference type="PROSITE" id="PS51319"/>
    </source>
</evidence>
<comment type="subcellular location">
    <subcellularLocation>
        <location evidence="1">Nucleus</location>
    </subcellularLocation>
</comment>
<dbReference type="AlphaFoldDB" id="A0A6I9T340"/>
<dbReference type="InterPro" id="IPR035441">
    <property type="entry name" value="TFIIS/LEDGF_dom_sf"/>
</dbReference>
<accession>A0A6I9T340</accession>
<feature type="compositionally biased region" description="Polar residues" evidence="2">
    <location>
        <begin position="497"/>
        <end position="518"/>
    </location>
</feature>
<feature type="region of interest" description="Disordered" evidence="2">
    <location>
        <begin position="307"/>
        <end position="394"/>
    </location>
</feature>
<dbReference type="KEGG" id="sind:105159352"/>
<keyword evidence="1" id="KW-0539">Nucleus</keyword>
<dbReference type="Gramene" id="SIN_1009053.t">
    <property type="protein sequence ID" value="SIN_1009053.t.cds1"/>
    <property type="gene ID" value="SIN_1009053"/>
</dbReference>
<feature type="compositionally biased region" description="Polar residues" evidence="2">
    <location>
        <begin position="224"/>
        <end position="237"/>
    </location>
</feature>
<feature type="compositionally biased region" description="Basic and acidic residues" evidence="2">
    <location>
        <begin position="522"/>
        <end position="534"/>
    </location>
</feature>
<dbReference type="RefSeq" id="XP_020548107.1">
    <property type="nucleotide sequence ID" value="XM_020692448.1"/>
</dbReference>
<evidence type="ECO:0000313" key="6">
    <source>
        <dbReference type="RefSeq" id="XP_020548107.1"/>
    </source>
</evidence>
<protein>
    <submittedName>
        <fullName evidence="5 6">Uncharacterized protein LOC105159352</fullName>
    </submittedName>
</protein>
<dbReference type="Gene3D" id="1.20.930.10">
    <property type="entry name" value="Conserved domain common to transcription factors TFIIS, elongin A, CRSP70"/>
    <property type="match status" value="1"/>
</dbReference>
<feature type="region of interest" description="Disordered" evidence="2">
    <location>
        <begin position="644"/>
        <end position="788"/>
    </location>
</feature>
<feature type="compositionally biased region" description="Polar residues" evidence="2">
    <location>
        <begin position="708"/>
        <end position="718"/>
    </location>
</feature>
<organism evidence="4 5">
    <name type="scientific">Sesamum indicum</name>
    <name type="common">Oriental sesame</name>
    <name type="synonym">Sesamum orientale</name>
    <dbReference type="NCBI Taxonomy" id="4182"/>
    <lineage>
        <taxon>Eukaryota</taxon>
        <taxon>Viridiplantae</taxon>
        <taxon>Streptophyta</taxon>
        <taxon>Embryophyta</taxon>
        <taxon>Tracheophyta</taxon>
        <taxon>Spermatophyta</taxon>
        <taxon>Magnoliopsida</taxon>
        <taxon>eudicotyledons</taxon>
        <taxon>Gunneridae</taxon>
        <taxon>Pentapetalae</taxon>
        <taxon>asterids</taxon>
        <taxon>lamiids</taxon>
        <taxon>Lamiales</taxon>
        <taxon>Pedaliaceae</taxon>
        <taxon>Sesamum</taxon>
    </lineage>
</organism>
<dbReference type="PANTHER" id="PTHR47292">
    <property type="entry name" value="TRANSCRIPTION ELONGATION FACTOR (TFIIS) FAMILY PROTEIN-RELATED"/>
    <property type="match status" value="1"/>
</dbReference>
<proteinExistence type="predicted"/>
<feature type="compositionally biased region" description="Basic and acidic residues" evidence="2">
    <location>
        <begin position="719"/>
        <end position="739"/>
    </location>
</feature>
<dbReference type="Pfam" id="PF08711">
    <property type="entry name" value="Med26"/>
    <property type="match status" value="1"/>
</dbReference>
<evidence type="ECO:0000256" key="2">
    <source>
        <dbReference type="SAM" id="MobiDB-lite"/>
    </source>
</evidence>
<name>A0A6I9T340_SESIN</name>
<dbReference type="Proteomes" id="UP000504604">
    <property type="component" value="Linkage group LG3"/>
</dbReference>
<sequence length="1015" mass="109054">MTLDDFFTLTEMNNGLTAPSRVKELVAVMQKERDCVAKNLSEATRQWSAVASAIAATENQDCLDLFIQLDGLQFIGKWLKDAQKFSDDSSDSFLEESITHILRAVEKLHSDDEKLAASGILETVKDLLVHNSSKVQDRARVLFESWKRKRDADASISDAEKIGVMTDVEEGKSSDIGGGCEHLESSQRDDSLCRETSCKEEGQESSRDDQVLSTSSDVVHPGQPGNTDKSGKISNTTVGHDGLLDHVGSPSVLKPAMELPACHSVGATSIEPCNPAVSRQDTLDGQMEFHELESASNIKITAKIESSPEKLETGEEFNTSVDRPFPSTSDAADAMKSTTEPIPQKFSVAGDRSLSHKCPSYTDSRTISSDGKVSADESGSANQRRSSSALAAEEGGEFKDSMLYKPSSGEKSWENTKELGAFLSGIENHGKINKLHLHGSGADRANDYKFSKKVKGKDPDRSGKKSDVELYGIVDPLEVTRQIAIEVEREVVDYREQSCSSSEQLPEGNVQQPGSPDSVSEEQSHAHDSSHKEVASGSDLSGEASPMQEESATSTEDLDADQTDAKQDIGNSQVTEVAQDEAKTEKGLCDFDLNEEVCSEDADRHENQFMTPVSVVSASRAAAAPGLPVAPLQFEGNLGWKGSAATSAFRPASPRRVPESEKDLSAGGSSSSSKQRQGCLDIDLNVAESFDGRTGDLSPEKNVPLYSSLPSGESSAETNPRRSERPELDLNRTSEDGGRPSDWQMGQFFPQGNDHHSRSHSSSSSSKQPWLKSIDLNDQPSFPNDSSGSYLSKLSQSFNVSGGTKTDDSVISIMGTRVEVNRKDFVSQNLAMPNGRPPELAFDVNMGRTGSFLGFGSVLPYAHSSVYGYNNIAPGSAMPFSSAVYGSGGPIPYMVDSRGAPVVPQIVGSASALPAGFSQAPFFINMTSPAPPNGVAAVGPSRSSFDLNSGTMVEGGSRDPAGFAQFLSSGPVRAMDEQLRSNSQPSISSVVGGKRKEPENGWEPYPFKHYTPPWK</sequence>
<dbReference type="PROSITE" id="PS51319">
    <property type="entry name" value="TFIIS_N"/>
    <property type="match status" value="1"/>
</dbReference>
<dbReference type="GO" id="GO:0005634">
    <property type="term" value="C:nucleus"/>
    <property type="evidence" value="ECO:0007669"/>
    <property type="project" value="UniProtKB-SubCell"/>
</dbReference>
<feature type="region of interest" description="Disordered" evidence="2">
    <location>
        <begin position="493"/>
        <end position="591"/>
    </location>
</feature>
<dbReference type="GeneID" id="105159352"/>
<feature type="compositionally biased region" description="Basic and acidic residues" evidence="2">
    <location>
        <begin position="181"/>
        <end position="210"/>
    </location>
</feature>
<feature type="region of interest" description="Disordered" evidence="2">
    <location>
        <begin position="975"/>
        <end position="1015"/>
    </location>
</feature>
<evidence type="ECO:0000313" key="4">
    <source>
        <dbReference type="Proteomes" id="UP000504604"/>
    </source>
</evidence>
<gene>
    <name evidence="5 6" type="primary">LOC105159352</name>
</gene>
<dbReference type="RefSeq" id="XP_011074692.1">
    <property type="nucleotide sequence ID" value="XM_011076390.2"/>
</dbReference>
<feature type="domain" description="TFIIS N-terminal" evidence="3">
    <location>
        <begin position="73"/>
        <end position="153"/>
    </location>
</feature>
<feature type="region of interest" description="Disordered" evidence="2">
    <location>
        <begin position="451"/>
        <end position="472"/>
    </location>
</feature>
<feature type="compositionally biased region" description="Basic and acidic residues" evidence="2">
    <location>
        <begin position="580"/>
        <end position="589"/>
    </location>
</feature>
<feature type="compositionally biased region" description="Polar residues" evidence="2">
    <location>
        <begin position="980"/>
        <end position="989"/>
    </location>
</feature>
<dbReference type="SUPFAM" id="SSF47676">
    <property type="entry name" value="Conserved domain common to transcription factors TFIIS, elongin A, CRSP70"/>
    <property type="match status" value="1"/>
</dbReference>
<evidence type="ECO:0000256" key="1">
    <source>
        <dbReference type="PROSITE-ProRule" id="PRU00649"/>
    </source>
</evidence>
<evidence type="ECO:0000313" key="5">
    <source>
        <dbReference type="RefSeq" id="XP_011074692.1"/>
    </source>
</evidence>
<feature type="compositionally biased region" description="Polar residues" evidence="2">
    <location>
        <begin position="316"/>
        <end position="341"/>
    </location>
</feature>
<keyword evidence="4" id="KW-1185">Reference proteome</keyword>
<feature type="compositionally biased region" description="Polar residues" evidence="2">
    <location>
        <begin position="776"/>
        <end position="785"/>
    </location>
</feature>